<dbReference type="Gene3D" id="1.10.10.60">
    <property type="entry name" value="Homeodomain-like"/>
    <property type="match status" value="1"/>
</dbReference>
<organism evidence="6 7">
    <name type="scientific">Megasphaera vaginalis</name>
    <name type="common">ex Srinivasan et al. 2021</name>
    <dbReference type="NCBI Taxonomy" id="1111454"/>
    <lineage>
        <taxon>Bacteria</taxon>
        <taxon>Bacillati</taxon>
        <taxon>Bacillota</taxon>
        <taxon>Negativicutes</taxon>
        <taxon>Veillonellales</taxon>
        <taxon>Veillonellaceae</taxon>
        <taxon>Megasphaera</taxon>
    </lineage>
</organism>
<dbReference type="AlphaFoldDB" id="U7UM40"/>
<proteinExistence type="inferred from homology"/>
<keyword evidence="7" id="KW-1185">Reference proteome</keyword>
<evidence type="ECO:0000256" key="1">
    <source>
        <dbReference type="ARBA" id="ARBA00010466"/>
    </source>
</evidence>
<reference evidence="6 7" key="1">
    <citation type="submission" date="2013-09" db="EMBL/GenBank/DDBJ databases">
        <authorList>
            <person name="Durkin A.S."/>
            <person name="Haft D.R."/>
            <person name="McCorrison J."/>
            <person name="Torralba M."/>
            <person name="Gillis M."/>
            <person name="Haft D.H."/>
            <person name="Methe B."/>
            <person name="Sutton G."/>
            <person name="Nelson K.E."/>
        </authorList>
    </citation>
    <scope>NUCLEOTIDE SEQUENCE [LARGE SCALE GENOMIC DNA]</scope>
    <source>
        <strain evidence="6 7">BV3C16-1</strain>
    </source>
</reference>
<dbReference type="InterPro" id="IPR007324">
    <property type="entry name" value="Sugar-bd_dom_put"/>
</dbReference>
<dbReference type="Pfam" id="PF04198">
    <property type="entry name" value="Sugar-bind"/>
    <property type="match status" value="1"/>
</dbReference>
<comment type="caution">
    <text evidence="6">The sequence shown here is derived from an EMBL/GenBank/DDBJ whole genome shotgun (WGS) entry which is preliminary data.</text>
</comment>
<dbReference type="PANTHER" id="PTHR34294">
    <property type="entry name" value="TRANSCRIPTIONAL REGULATOR-RELATED"/>
    <property type="match status" value="1"/>
</dbReference>
<sequence>MKSGRLCGEREQHMKRIVDDARLIFKCCTLYYEDRLGQQEICRLLGVSRPTVSRMLKLGRERGIVKIEVINPAAVEYGDLERQLEKTFCLQEAIVVGNSRLEAAGDHISRAIGSAVLTYLNRILEDGQYIGVTMGRSLQNVVTSPYNGGNPIHCTFVPIIGGVGENQLEMHSNYLVTKFAELYGASCLQFFSPALFSDKTVLEGFKREQSIRSIFAVFDRLDVVLVGIGVPSSTYSTVFYMDYVAQDMLEAFSAQGAVGDICLQYYDAVGGTAAFRPYNERVAGMELAALKKVPRRIGIVAGTQKAGAVLGAVRGGYVNTLITDAACAEAILQAAANCRREA</sequence>
<evidence type="ECO:0000313" key="6">
    <source>
        <dbReference type="EMBL" id="ERT60487.1"/>
    </source>
</evidence>
<dbReference type="Gene3D" id="3.40.50.1360">
    <property type="match status" value="1"/>
</dbReference>
<dbReference type="InterPro" id="IPR037171">
    <property type="entry name" value="NagB/RpiA_transferase-like"/>
</dbReference>
<dbReference type="Proteomes" id="UP000017090">
    <property type="component" value="Unassembled WGS sequence"/>
</dbReference>
<dbReference type="PANTHER" id="PTHR34294:SF1">
    <property type="entry name" value="TRANSCRIPTIONAL REGULATOR LSRR"/>
    <property type="match status" value="1"/>
</dbReference>
<dbReference type="GO" id="GO:0030246">
    <property type="term" value="F:carbohydrate binding"/>
    <property type="evidence" value="ECO:0007669"/>
    <property type="project" value="InterPro"/>
</dbReference>
<dbReference type="eggNOG" id="COG2390">
    <property type="taxonomic scope" value="Bacteria"/>
</dbReference>
<evidence type="ECO:0000256" key="4">
    <source>
        <dbReference type="ARBA" id="ARBA00023163"/>
    </source>
</evidence>
<accession>U7UM40</accession>
<protein>
    <submittedName>
        <fullName evidence="6">Putative sorbitol operon regulator</fullName>
    </submittedName>
</protein>
<keyword evidence="3" id="KW-0238">DNA-binding</keyword>
<keyword evidence="2" id="KW-0805">Transcription regulation</keyword>
<feature type="domain" description="Sugar-binding" evidence="5">
    <location>
        <begin position="79"/>
        <end position="333"/>
    </location>
</feature>
<evidence type="ECO:0000256" key="3">
    <source>
        <dbReference type="ARBA" id="ARBA00023125"/>
    </source>
</evidence>
<evidence type="ECO:0000259" key="5">
    <source>
        <dbReference type="Pfam" id="PF04198"/>
    </source>
</evidence>
<dbReference type="EMBL" id="AWXA01000021">
    <property type="protein sequence ID" value="ERT60487.1"/>
    <property type="molecule type" value="Genomic_DNA"/>
</dbReference>
<name>U7UM40_9FIRM</name>
<evidence type="ECO:0000256" key="2">
    <source>
        <dbReference type="ARBA" id="ARBA00023015"/>
    </source>
</evidence>
<dbReference type="STRING" id="1111454.HMPREF1250_0696"/>
<gene>
    <name evidence="6" type="ORF">HMPREF1250_0696</name>
</gene>
<dbReference type="InterPro" id="IPR051054">
    <property type="entry name" value="SorC_transcr_regulators"/>
</dbReference>
<evidence type="ECO:0000313" key="7">
    <source>
        <dbReference type="Proteomes" id="UP000017090"/>
    </source>
</evidence>
<dbReference type="SUPFAM" id="SSF100950">
    <property type="entry name" value="NagB/RpiA/CoA transferase-like"/>
    <property type="match status" value="1"/>
</dbReference>
<comment type="similarity">
    <text evidence="1">Belongs to the SorC transcriptional regulatory family.</text>
</comment>
<keyword evidence="4" id="KW-0804">Transcription</keyword>
<dbReference type="PATRIC" id="fig|1111454.3.peg.869"/>
<dbReference type="GO" id="GO:0003677">
    <property type="term" value="F:DNA binding"/>
    <property type="evidence" value="ECO:0007669"/>
    <property type="project" value="UniProtKB-KW"/>
</dbReference>